<feature type="transmembrane region" description="Helical" evidence="7">
    <location>
        <begin position="41"/>
        <end position="57"/>
    </location>
</feature>
<evidence type="ECO:0000256" key="1">
    <source>
        <dbReference type="ARBA" id="ARBA00004651"/>
    </source>
</evidence>
<organism evidence="9 10">
    <name type="scientific">Sporosarcina soli</name>
    <dbReference type="NCBI Taxonomy" id="334736"/>
    <lineage>
        <taxon>Bacteria</taxon>
        <taxon>Bacillati</taxon>
        <taxon>Bacillota</taxon>
        <taxon>Bacilli</taxon>
        <taxon>Bacillales</taxon>
        <taxon>Caryophanaceae</taxon>
        <taxon>Sporosarcina</taxon>
    </lineage>
</organism>
<accession>A0ABW0TQG4</accession>
<evidence type="ECO:0000313" key="10">
    <source>
        <dbReference type="Proteomes" id="UP001596109"/>
    </source>
</evidence>
<evidence type="ECO:0000259" key="8">
    <source>
        <dbReference type="Pfam" id="PF04239"/>
    </source>
</evidence>
<sequence>MDFFHGQETLTTIQWILRAIISFIFLLVATKIMGERSISQLRLIDFTIALILGNILAHPLSDEQLGLKGSLITTTVLIILYLLCVFTSLKWGVFRKWFEPSPYPLIINGEIMFTNLRKARITIDHLLSELRKEKIEDIQKIAHAQWEPDGTISFFLSPQFQALTPEDMQLVKKPFSFPRIIIKEGRIDFNELYQSGKDHAWLEDKFSIFNVDAREILLATIDNSDEIKIYRYK</sequence>
<feature type="transmembrane region" description="Helical" evidence="7">
    <location>
        <begin position="12"/>
        <end position="29"/>
    </location>
</feature>
<gene>
    <name evidence="9" type="ORF">ACFPRA_17245</name>
</gene>
<dbReference type="InterPro" id="IPR023090">
    <property type="entry name" value="UPF0702_alpha/beta_dom_sf"/>
</dbReference>
<keyword evidence="3" id="KW-1003">Cell membrane</keyword>
<protein>
    <submittedName>
        <fullName evidence="9">DUF421 domain-containing protein</fullName>
    </submittedName>
</protein>
<feature type="domain" description="YetF C-terminal" evidence="8">
    <location>
        <begin position="90"/>
        <end position="221"/>
    </location>
</feature>
<evidence type="ECO:0000313" key="9">
    <source>
        <dbReference type="EMBL" id="MFC5590654.1"/>
    </source>
</evidence>
<comment type="caution">
    <text evidence="9">The sequence shown here is derived from an EMBL/GenBank/DDBJ whole genome shotgun (WGS) entry which is preliminary data.</text>
</comment>
<name>A0ABW0TQG4_9BACL</name>
<dbReference type="Pfam" id="PF04239">
    <property type="entry name" value="DUF421"/>
    <property type="match status" value="1"/>
</dbReference>
<evidence type="ECO:0000256" key="2">
    <source>
        <dbReference type="ARBA" id="ARBA00006448"/>
    </source>
</evidence>
<dbReference type="InterPro" id="IPR007353">
    <property type="entry name" value="DUF421"/>
</dbReference>
<keyword evidence="4 7" id="KW-0812">Transmembrane</keyword>
<dbReference type="PANTHER" id="PTHR34582:SF5">
    <property type="entry name" value="UPF0702 TRANSMEMBRANE PROTEIN YETF"/>
    <property type="match status" value="1"/>
</dbReference>
<proteinExistence type="inferred from homology"/>
<dbReference type="EMBL" id="JBHSNO010000008">
    <property type="protein sequence ID" value="MFC5590654.1"/>
    <property type="molecule type" value="Genomic_DNA"/>
</dbReference>
<evidence type="ECO:0000256" key="4">
    <source>
        <dbReference type="ARBA" id="ARBA00022692"/>
    </source>
</evidence>
<evidence type="ECO:0000256" key="7">
    <source>
        <dbReference type="SAM" id="Phobius"/>
    </source>
</evidence>
<evidence type="ECO:0000256" key="6">
    <source>
        <dbReference type="ARBA" id="ARBA00023136"/>
    </source>
</evidence>
<dbReference type="RefSeq" id="WP_381437426.1">
    <property type="nucleotide sequence ID" value="NZ_JBHSNO010000008.1"/>
</dbReference>
<comment type="subcellular location">
    <subcellularLocation>
        <location evidence="1">Cell membrane</location>
        <topology evidence="1">Multi-pass membrane protein</topology>
    </subcellularLocation>
</comment>
<dbReference type="Gene3D" id="3.30.240.20">
    <property type="entry name" value="bsu07140 like domains"/>
    <property type="match status" value="2"/>
</dbReference>
<keyword evidence="5 7" id="KW-1133">Transmembrane helix</keyword>
<evidence type="ECO:0000256" key="3">
    <source>
        <dbReference type="ARBA" id="ARBA00022475"/>
    </source>
</evidence>
<dbReference type="PANTHER" id="PTHR34582">
    <property type="entry name" value="UPF0702 TRANSMEMBRANE PROTEIN YCAP"/>
    <property type="match status" value="1"/>
</dbReference>
<feature type="transmembrane region" description="Helical" evidence="7">
    <location>
        <begin position="69"/>
        <end position="89"/>
    </location>
</feature>
<comment type="similarity">
    <text evidence="2">Belongs to the UPF0702 family.</text>
</comment>
<dbReference type="Proteomes" id="UP001596109">
    <property type="component" value="Unassembled WGS sequence"/>
</dbReference>
<evidence type="ECO:0000256" key="5">
    <source>
        <dbReference type="ARBA" id="ARBA00022989"/>
    </source>
</evidence>
<reference evidence="10" key="1">
    <citation type="journal article" date="2019" name="Int. J. Syst. Evol. Microbiol.">
        <title>The Global Catalogue of Microorganisms (GCM) 10K type strain sequencing project: providing services to taxonomists for standard genome sequencing and annotation.</title>
        <authorList>
            <consortium name="The Broad Institute Genomics Platform"/>
            <consortium name="The Broad Institute Genome Sequencing Center for Infectious Disease"/>
            <person name="Wu L."/>
            <person name="Ma J."/>
        </authorList>
    </citation>
    <scope>NUCLEOTIDE SEQUENCE [LARGE SCALE GENOMIC DNA]</scope>
    <source>
        <strain evidence="10">CGMCC 4.1434</strain>
    </source>
</reference>
<keyword evidence="6 7" id="KW-0472">Membrane</keyword>
<keyword evidence="10" id="KW-1185">Reference proteome</keyword>